<feature type="chain" id="PRO_5005537442" description="Protein kinase domain-containing protein" evidence="7">
    <location>
        <begin position="20"/>
        <end position="1806"/>
    </location>
</feature>
<feature type="region of interest" description="Disordered" evidence="5">
    <location>
        <begin position="45"/>
        <end position="120"/>
    </location>
</feature>
<dbReference type="Proteomes" id="UP000054408">
    <property type="component" value="Unassembled WGS sequence"/>
</dbReference>
<feature type="signal peptide" evidence="7">
    <location>
        <begin position="1"/>
        <end position="19"/>
    </location>
</feature>
<dbReference type="InterPro" id="IPR008271">
    <property type="entry name" value="Ser/Thr_kinase_AS"/>
</dbReference>
<keyword evidence="1" id="KW-0418">Kinase</keyword>
<dbReference type="InterPro" id="IPR000719">
    <property type="entry name" value="Prot_kinase_dom"/>
</dbReference>
<dbReference type="PANTHER" id="PTHR44329:SF298">
    <property type="entry name" value="MIXED LINEAGE KINASE DOMAIN-LIKE PROTEIN"/>
    <property type="match status" value="1"/>
</dbReference>
<dbReference type="PROSITE" id="PS00107">
    <property type="entry name" value="PROTEIN_KINASE_ATP"/>
    <property type="match status" value="1"/>
</dbReference>
<keyword evidence="7" id="KW-0732">Signal</keyword>
<feature type="region of interest" description="Disordered" evidence="5">
    <location>
        <begin position="1437"/>
        <end position="1464"/>
    </location>
</feature>
<evidence type="ECO:0000313" key="10">
    <source>
        <dbReference type="Proteomes" id="UP000054408"/>
    </source>
</evidence>
<feature type="compositionally biased region" description="Basic and acidic residues" evidence="5">
    <location>
        <begin position="50"/>
        <end position="68"/>
    </location>
</feature>
<sequence length="1806" mass="191176">MRKGGYVVLAAVLLTAATALLLSSKNKDSAEARMRTVLFTHKLHLPNSPDADRMHPHSDSHTRSDSRPHTRHPSQKEPSLAEATAVDALGSAGDDAGDETAQDDAHGESARIHAAESHRDVLPVTDVEHAAAEDDAGVVDYRGIRIFDVNVHGTKIDDGDSLEPLDCGSPAIDGYKHVNLTCLGESSTMADWIARGESNDGYAVWMERGASYDGIGVKWGPHNKKDSPYECALDCYNFEPDLKANQFPCNLWVYCPDDECFEPDAHTHTKGDCWLKFAERPHAPEVNQRGKMNPEYAARHKDFVATQWISGAVIPRDTKMTNGVFGPRADCRPEGAQADLIYVAFSPDASKYTPWLQASRGADVVPSYLGGGGLNLLTGDNYYPLDHVWDALGVWDDVVPAAIARSRGADGAMYAVPISAEPNMCMYSVPIFDALGLSPPRTLSELKAVCAAVTAAGIGCLAADTPLFPNTAYFDELALRMHGNAFYKKFFNGRIAFTDPRVRATFDELADLMTAGYLGVPNPHVNGTAPYLPQDMAHGHVAMFCGFEAFTMFPILAGMPSADIGAFVFPAYDGARGSAPPNSIPGVLMTLVTLAVPRTALHPDEAMAFVAHAGNTTHYAAAFTAASVMSGLPLRPSLFSLVTHPRSEVAKAKLAAASDIFERSLAGFGVIDLVLEYSAFSFGLDAMANRSATALAAHFDAELPSLEAVRLASILSLTVAPTASHPSGTYTDELAVVLSSLTRGATLYYTLDGTKPTTDALVFAQHISLSTDGAHEIRAIAHAPGLQVSSELRLGYTLKLSPPSRSVSMSAGALSTAAVVAIALAAACVCSAVVAVVAIIVLRHRSVTTFRLQSDAELVIPAEDVSLGPVVGTGSYGVVYRGMWRGTQVAVKRTRAGPLQGRQMREFVDEASMLLRLRHPNIVLFMGIHLDPPAIVTEFMSRGNLADVLASDAFFLDSSIVLRWAHHIALGLQYLAHAGVVHGDFKSLNVLFDGNWVPKIADFGLASIKAPTGQPLPALCMNAANSSAPATPAGRPVNIDASDGAQELVTTGMSISLFESGGAHDSRASATRTRRRNKVGPVPEHSTTPRLTPPQSPMTTETSAAGTGPNVGSIFWAAPEVLIGGSTALTTASDMYALGITLWELASRAELYPQVNPLALALDVIHGRRPDIRAVPPQLSQLRSLIQALWHHDPVARPLPAQIVSRLASLYDPTNVIPPSSPAAPSGSVVLVHVVVAKLGSRLILAPDATAQALRRFHARTRVVATQAHGAILSWTLESVTISLQDPRQLGNVIQGILSICKRVGPLLAVAAHGSITSTSALQVFTSTAQGAAPSTADELVFHGAVMDELKDVWQAAFGGSLPPSLLRLEPTDTDSVSSLSRCESTSPGGLTSLEPGVYIGPSLFDDMAMPGHDQLLVEPVAADAALLFRIKQKPKPRVDTRTNGDVAGPSALTESSNDADEALVSDDETALASIDDNLGTVLADDMSSHPDVGQSFAEVDAIIGLPHDTSFSASLTHSMSMRRSQPAGLMTLYSARDIAALIGQGGKRELGSYATVYSATTPLGPVAVKVLLKQRFEPAQLISVAASTAKASRAGGAHSALAGPVGLCVESPYIAVVFAQLNHPSMTEAAGSMSSLDRLCLVKCLLVALAALHAATGAGHGALSPNNVFVKLRTEPALTRPRVAAVALTDFGMDILRMHLGTMTAIPSAAYTAPETLRGEASRPETDVFIFGSLLYELSTGQAAFRGENALEVGYRLLSGWRPAVDLLPNGVRETVARCWDTDPALRPTIAELLDLVNAGQLGSL</sequence>
<protein>
    <recommendedName>
        <fullName evidence="8">Protein kinase domain-containing protein</fullName>
    </recommendedName>
</protein>
<feature type="domain" description="Protein kinase" evidence="8">
    <location>
        <begin position="865"/>
        <end position="1210"/>
    </location>
</feature>
<dbReference type="Pfam" id="PF01547">
    <property type="entry name" value="SBP_bac_1"/>
    <property type="match status" value="1"/>
</dbReference>
<evidence type="ECO:0000256" key="1">
    <source>
        <dbReference type="ARBA" id="ARBA00022527"/>
    </source>
</evidence>
<dbReference type="EMBL" id="GL349457">
    <property type="protein sequence ID" value="KNC49813.1"/>
    <property type="molecule type" value="Genomic_DNA"/>
</dbReference>
<keyword evidence="3 4" id="KW-0067">ATP-binding</keyword>
<feature type="compositionally biased region" description="Low complexity" evidence="5">
    <location>
        <begin position="85"/>
        <end position="94"/>
    </location>
</feature>
<dbReference type="STRING" id="461836.A0A0L0DER1"/>
<keyword evidence="6" id="KW-0812">Transmembrane</keyword>
<dbReference type="GeneID" id="25569851"/>
<dbReference type="SUPFAM" id="SSF56112">
    <property type="entry name" value="Protein kinase-like (PK-like)"/>
    <property type="match status" value="2"/>
</dbReference>
<keyword evidence="1" id="KW-0808">Transferase</keyword>
<dbReference type="InterPro" id="IPR011009">
    <property type="entry name" value="Kinase-like_dom_sf"/>
</dbReference>
<dbReference type="OrthoDB" id="508259at2759"/>
<evidence type="ECO:0000256" key="2">
    <source>
        <dbReference type="ARBA" id="ARBA00022741"/>
    </source>
</evidence>
<dbReference type="InterPro" id="IPR017441">
    <property type="entry name" value="Protein_kinase_ATP_BS"/>
</dbReference>
<feature type="domain" description="Protein kinase" evidence="8">
    <location>
        <begin position="1543"/>
        <end position="1803"/>
    </location>
</feature>
<keyword evidence="2 4" id="KW-0547">Nucleotide-binding</keyword>
<dbReference type="InterPro" id="IPR051681">
    <property type="entry name" value="Ser/Thr_Kinases-Pseudokinases"/>
</dbReference>
<organism evidence="9 10">
    <name type="scientific">Thecamonas trahens ATCC 50062</name>
    <dbReference type="NCBI Taxonomy" id="461836"/>
    <lineage>
        <taxon>Eukaryota</taxon>
        <taxon>Apusozoa</taxon>
        <taxon>Apusomonadida</taxon>
        <taxon>Apusomonadidae</taxon>
        <taxon>Thecamonas</taxon>
    </lineage>
</organism>
<feature type="region of interest" description="Disordered" evidence="5">
    <location>
        <begin position="1059"/>
        <end position="1106"/>
    </location>
</feature>
<feature type="compositionally biased region" description="Basic and acidic residues" evidence="5">
    <location>
        <begin position="103"/>
        <end position="120"/>
    </location>
</feature>
<dbReference type="PROSITE" id="PS50011">
    <property type="entry name" value="PROTEIN_KINASE_DOM"/>
    <property type="match status" value="2"/>
</dbReference>
<name>A0A0L0DER1_THETB</name>
<dbReference type="Pfam" id="PF13290">
    <property type="entry name" value="CHB_HEX_C_1"/>
    <property type="match status" value="1"/>
</dbReference>
<dbReference type="SUPFAM" id="SSF53850">
    <property type="entry name" value="Periplasmic binding protein-like II"/>
    <property type="match status" value="1"/>
</dbReference>
<dbReference type="InterPro" id="IPR006059">
    <property type="entry name" value="SBP"/>
</dbReference>
<dbReference type="InterPro" id="IPR001245">
    <property type="entry name" value="Ser-Thr/Tyr_kinase_cat_dom"/>
</dbReference>
<evidence type="ECO:0000256" key="6">
    <source>
        <dbReference type="SAM" id="Phobius"/>
    </source>
</evidence>
<proteinExistence type="predicted"/>
<feature type="transmembrane region" description="Helical" evidence="6">
    <location>
        <begin position="813"/>
        <end position="842"/>
    </location>
</feature>
<dbReference type="Gene3D" id="1.10.510.10">
    <property type="entry name" value="Transferase(Phosphotransferase) domain 1"/>
    <property type="match status" value="2"/>
</dbReference>
<keyword evidence="1" id="KW-0723">Serine/threonine-protein kinase</keyword>
<dbReference type="eggNOG" id="KOG0192">
    <property type="taxonomic scope" value="Eukaryota"/>
</dbReference>
<evidence type="ECO:0000256" key="5">
    <source>
        <dbReference type="SAM" id="MobiDB-lite"/>
    </source>
</evidence>
<gene>
    <name evidence="9" type="ORF">AMSG_11936</name>
</gene>
<feature type="binding site" evidence="4">
    <location>
        <position position="892"/>
    </location>
    <ligand>
        <name>ATP</name>
        <dbReference type="ChEBI" id="CHEBI:30616"/>
    </ligand>
</feature>
<dbReference type="PROSITE" id="PS00108">
    <property type="entry name" value="PROTEIN_KINASE_ST"/>
    <property type="match status" value="1"/>
</dbReference>
<reference evidence="9 10" key="1">
    <citation type="submission" date="2010-05" db="EMBL/GenBank/DDBJ databases">
        <title>The Genome Sequence of Thecamonas trahens ATCC 50062.</title>
        <authorList>
            <consortium name="The Broad Institute Genome Sequencing Platform"/>
            <person name="Russ C."/>
            <person name="Cuomo C."/>
            <person name="Shea T."/>
            <person name="Young S.K."/>
            <person name="Zeng Q."/>
            <person name="Koehrsen M."/>
            <person name="Haas B."/>
            <person name="Borodovsky M."/>
            <person name="Guigo R."/>
            <person name="Alvarado L."/>
            <person name="Berlin A."/>
            <person name="Bochicchio J."/>
            <person name="Borenstein D."/>
            <person name="Chapman S."/>
            <person name="Chen Z."/>
            <person name="Freedman E."/>
            <person name="Gellesch M."/>
            <person name="Goldberg J."/>
            <person name="Griggs A."/>
            <person name="Gujja S."/>
            <person name="Heilman E."/>
            <person name="Heiman D."/>
            <person name="Hepburn T."/>
            <person name="Howarth C."/>
            <person name="Jen D."/>
            <person name="Larson L."/>
            <person name="Mehta T."/>
            <person name="Park D."/>
            <person name="Pearson M."/>
            <person name="Roberts A."/>
            <person name="Saif S."/>
            <person name="Shenoy N."/>
            <person name="Sisk P."/>
            <person name="Stolte C."/>
            <person name="Sykes S."/>
            <person name="Thomson T."/>
            <person name="Walk T."/>
            <person name="White J."/>
            <person name="Yandava C."/>
            <person name="Burger G."/>
            <person name="Gray M.W."/>
            <person name="Holland P.W.H."/>
            <person name="King N."/>
            <person name="Lang F.B.F."/>
            <person name="Roger A.J."/>
            <person name="Ruiz-Trillo I."/>
            <person name="Lander E."/>
            <person name="Nusbaum C."/>
        </authorList>
    </citation>
    <scope>NUCLEOTIDE SEQUENCE [LARGE SCALE GENOMIC DNA]</scope>
    <source>
        <strain evidence="9 10">ATCC 50062</strain>
    </source>
</reference>
<dbReference type="Gene3D" id="3.30.200.20">
    <property type="entry name" value="Phosphorylase Kinase, domain 1"/>
    <property type="match status" value="1"/>
</dbReference>
<keyword evidence="10" id="KW-1185">Reference proteome</keyword>
<evidence type="ECO:0000313" key="9">
    <source>
        <dbReference type="EMBL" id="KNC49813.1"/>
    </source>
</evidence>
<dbReference type="RefSeq" id="XP_013757616.1">
    <property type="nucleotide sequence ID" value="XM_013902162.1"/>
</dbReference>
<dbReference type="Pfam" id="PF00069">
    <property type="entry name" value="Pkinase"/>
    <property type="match status" value="1"/>
</dbReference>
<keyword evidence="6" id="KW-0472">Membrane</keyword>
<evidence type="ECO:0000256" key="3">
    <source>
        <dbReference type="ARBA" id="ARBA00022840"/>
    </source>
</evidence>
<accession>A0A0L0DER1</accession>
<evidence type="ECO:0000259" key="8">
    <source>
        <dbReference type="PROSITE" id="PS50011"/>
    </source>
</evidence>
<keyword evidence="6" id="KW-1133">Transmembrane helix</keyword>
<dbReference type="GO" id="GO:0005524">
    <property type="term" value="F:ATP binding"/>
    <property type="evidence" value="ECO:0007669"/>
    <property type="project" value="UniProtKB-UniRule"/>
</dbReference>
<dbReference type="GO" id="GO:0004674">
    <property type="term" value="F:protein serine/threonine kinase activity"/>
    <property type="evidence" value="ECO:0007669"/>
    <property type="project" value="UniProtKB-KW"/>
</dbReference>
<dbReference type="PANTHER" id="PTHR44329">
    <property type="entry name" value="SERINE/THREONINE-PROTEIN KINASE TNNI3K-RELATED"/>
    <property type="match status" value="1"/>
</dbReference>
<evidence type="ECO:0000256" key="4">
    <source>
        <dbReference type="PROSITE-ProRule" id="PRU10141"/>
    </source>
</evidence>
<evidence type="ECO:0000256" key="7">
    <source>
        <dbReference type="SAM" id="SignalP"/>
    </source>
</evidence>
<dbReference type="Gene3D" id="3.40.190.10">
    <property type="entry name" value="Periplasmic binding protein-like II"/>
    <property type="match status" value="2"/>
</dbReference>
<dbReference type="Pfam" id="PF07714">
    <property type="entry name" value="PK_Tyr_Ser-Thr"/>
    <property type="match status" value="2"/>
</dbReference>
<dbReference type="InterPro" id="IPR059177">
    <property type="entry name" value="GH29D-like_dom"/>
</dbReference>